<feature type="region of interest" description="Disordered" evidence="1">
    <location>
        <begin position="1"/>
        <end position="107"/>
    </location>
</feature>
<proteinExistence type="predicted"/>
<evidence type="ECO:0000256" key="2">
    <source>
        <dbReference type="SAM" id="Phobius"/>
    </source>
</evidence>
<organism evidence="3 4">
    <name type="scientific">Corynebacterium massiliense DSM 45435</name>
    <dbReference type="NCBI Taxonomy" id="1121364"/>
    <lineage>
        <taxon>Bacteria</taxon>
        <taxon>Bacillati</taxon>
        <taxon>Actinomycetota</taxon>
        <taxon>Actinomycetes</taxon>
        <taxon>Mycobacteriales</taxon>
        <taxon>Corynebacteriaceae</taxon>
        <taxon>Corynebacterium</taxon>
    </lineage>
</organism>
<sequence>MAAQCNNVSEDNEPRYIGPTQGSSDQRNARPHPRQYFPGEDAPRDYAGQQDFGGTYRYGSQPETQFQPETQYQPAPQYRQPEPVQSQQPAQPTPPAETANGGKGSGVAGVLGALLVLALLGLGVVTFLWRSAASEADKPAPAPETVTETQTKTPEKETVTETEQPDLSTVDPRDVLPSDVPDELMPDQEKLDELHNELDDLLGNLRDTADRAGEPAN</sequence>
<evidence type="ECO:0000313" key="4">
    <source>
        <dbReference type="Proteomes" id="UP001220064"/>
    </source>
</evidence>
<feature type="compositionally biased region" description="Low complexity" evidence="1">
    <location>
        <begin position="143"/>
        <end position="152"/>
    </location>
</feature>
<feature type="transmembrane region" description="Helical" evidence="2">
    <location>
        <begin position="107"/>
        <end position="129"/>
    </location>
</feature>
<protein>
    <submittedName>
        <fullName evidence="3">Uncharacterized protein</fullName>
    </submittedName>
</protein>
<accession>A0ABY7U506</accession>
<dbReference type="Proteomes" id="UP001220064">
    <property type="component" value="Chromosome"/>
</dbReference>
<dbReference type="EMBL" id="CP063189">
    <property type="protein sequence ID" value="WCZ31756.1"/>
    <property type="molecule type" value="Genomic_DNA"/>
</dbReference>
<keyword evidence="2" id="KW-1133">Transmembrane helix</keyword>
<keyword evidence="4" id="KW-1185">Reference proteome</keyword>
<evidence type="ECO:0000256" key="1">
    <source>
        <dbReference type="SAM" id="MobiDB-lite"/>
    </source>
</evidence>
<keyword evidence="2" id="KW-0472">Membrane</keyword>
<feature type="region of interest" description="Disordered" evidence="1">
    <location>
        <begin position="133"/>
        <end position="217"/>
    </location>
</feature>
<name>A0ABY7U506_9CORY</name>
<dbReference type="RefSeq" id="WP_022863417.1">
    <property type="nucleotide sequence ID" value="NZ_ATVG01000010.1"/>
</dbReference>
<feature type="compositionally biased region" description="Polar residues" evidence="1">
    <location>
        <begin position="61"/>
        <end position="74"/>
    </location>
</feature>
<evidence type="ECO:0000313" key="3">
    <source>
        <dbReference type="EMBL" id="WCZ31756.1"/>
    </source>
</evidence>
<reference evidence="3 4" key="1">
    <citation type="submission" date="2020-10" db="EMBL/GenBank/DDBJ databases">
        <title>Complete genome sequence of Corynebacterium massiliense DSM 45435, type strain of Corynebacterium massiliense.</title>
        <authorList>
            <person name="Busche T."/>
            <person name="Kalinowski J."/>
            <person name="Ruckert C."/>
        </authorList>
    </citation>
    <scope>NUCLEOTIDE SEQUENCE [LARGE SCALE GENOMIC DNA]</scope>
    <source>
        <strain evidence="3 4">DSM 45435</strain>
    </source>
</reference>
<keyword evidence="2" id="KW-0812">Transmembrane</keyword>
<feature type="compositionally biased region" description="Basic and acidic residues" evidence="1">
    <location>
        <begin position="207"/>
        <end position="217"/>
    </location>
</feature>
<feature type="compositionally biased region" description="Basic and acidic residues" evidence="1">
    <location>
        <begin position="187"/>
        <end position="198"/>
    </location>
</feature>
<gene>
    <name evidence="3" type="ORF">CMASS_01465</name>
</gene>